<keyword evidence="2" id="KW-0444">Lipid biosynthesis</keyword>
<dbReference type="PANTHER" id="PTHR10434:SF64">
    <property type="entry name" value="1-ACYL-SN-GLYCEROL-3-PHOSPHATE ACYLTRANSFERASE-RELATED"/>
    <property type="match status" value="1"/>
</dbReference>
<keyword evidence="3" id="KW-0808">Transferase</keyword>
<keyword evidence="7" id="KW-0812">Transmembrane</keyword>
<dbReference type="CDD" id="cd07989">
    <property type="entry name" value="LPLAT_AGPAT-like"/>
    <property type="match status" value="1"/>
</dbReference>
<sequence length="312" mass="33583">MPAPKAEAAALDLGPDSMRRGPASSAEPDLYAEDPIGEGIAPFGSDLLGARRLLGYLCLTLLLMPVQALFVALGTRLAERFPVAYHKMCCRLMGIDIATVGTMSRHRPTLFVSNHTSYIDITVLGALIPGSFVAKTEVAQWPLYGWLAKLQRTVFVDRKRNTSHLQRDQLQQRLAAGDNLILFPEGTSNDGNRVLPFRSALLSVAEASSADAPLVIQPVSVAYVGLNGIPMGHGLRPLVAWYGDMTLGPHLWQFSRLGKVTVVVEFHPPVDLKDAGSRKDLTRYCLAAVANGVERALTGRALAPEPAASGGH</sequence>
<evidence type="ECO:0000259" key="8">
    <source>
        <dbReference type="SMART" id="SM00563"/>
    </source>
</evidence>
<evidence type="ECO:0000256" key="5">
    <source>
        <dbReference type="ARBA" id="ARBA00023315"/>
    </source>
</evidence>
<evidence type="ECO:0000256" key="2">
    <source>
        <dbReference type="ARBA" id="ARBA00022516"/>
    </source>
</evidence>
<dbReference type="SMART" id="SM00563">
    <property type="entry name" value="PlsC"/>
    <property type="match status" value="1"/>
</dbReference>
<keyword evidence="4" id="KW-0443">Lipid metabolism</keyword>
<dbReference type="Pfam" id="PF01553">
    <property type="entry name" value="Acyltransferase"/>
    <property type="match status" value="1"/>
</dbReference>
<dbReference type="RefSeq" id="WP_379957237.1">
    <property type="nucleotide sequence ID" value="NZ_JAUYVI010000005.1"/>
</dbReference>
<evidence type="ECO:0000256" key="1">
    <source>
        <dbReference type="ARBA" id="ARBA00005189"/>
    </source>
</evidence>
<reference evidence="10" key="1">
    <citation type="submission" date="2023-08" db="EMBL/GenBank/DDBJ databases">
        <title>Rhodospirillaceae gen. nov., a novel taxon isolated from the Yangtze River Yuezi River estuary sludge.</title>
        <authorList>
            <person name="Ruan L."/>
        </authorList>
    </citation>
    <scope>NUCLEOTIDE SEQUENCE [LARGE SCALE GENOMIC DNA]</scope>
    <source>
        <strain evidence="10">R-7</strain>
    </source>
</reference>
<evidence type="ECO:0000256" key="4">
    <source>
        <dbReference type="ARBA" id="ARBA00023098"/>
    </source>
</evidence>
<name>A0ABU0YNP8_9PROT</name>
<keyword evidence="10" id="KW-1185">Reference proteome</keyword>
<keyword evidence="7" id="KW-0472">Membrane</keyword>
<comment type="caution">
    <text evidence="9">The sequence shown here is derived from an EMBL/GenBank/DDBJ whole genome shotgun (WGS) entry which is preliminary data.</text>
</comment>
<organism evidence="9 10">
    <name type="scientific">Dongia sedimenti</name>
    <dbReference type="NCBI Taxonomy" id="3064282"/>
    <lineage>
        <taxon>Bacteria</taxon>
        <taxon>Pseudomonadati</taxon>
        <taxon>Pseudomonadota</taxon>
        <taxon>Alphaproteobacteria</taxon>
        <taxon>Rhodospirillales</taxon>
        <taxon>Dongiaceae</taxon>
        <taxon>Dongia</taxon>
    </lineage>
</organism>
<protein>
    <submittedName>
        <fullName evidence="9">Lysophospholipid acyltransferase family protein</fullName>
    </submittedName>
</protein>
<feature type="domain" description="Phospholipid/glycerol acyltransferase" evidence="8">
    <location>
        <begin position="109"/>
        <end position="224"/>
    </location>
</feature>
<evidence type="ECO:0000256" key="7">
    <source>
        <dbReference type="SAM" id="Phobius"/>
    </source>
</evidence>
<dbReference type="PANTHER" id="PTHR10434">
    <property type="entry name" value="1-ACYL-SN-GLYCEROL-3-PHOSPHATE ACYLTRANSFERASE"/>
    <property type="match status" value="1"/>
</dbReference>
<accession>A0ABU0YNP8</accession>
<gene>
    <name evidence="9" type="ORF">Q8A70_16805</name>
</gene>
<dbReference type="Proteomes" id="UP001230156">
    <property type="component" value="Unassembled WGS sequence"/>
</dbReference>
<evidence type="ECO:0000313" key="9">
    <source>
        <dbReference type="EMBL" id="MDQ7249350.1"/>
    </source>
</evidence>
<dbReference type="EMBL" id="JAUYVI010000005">
    <property type="protein sequence ID" value="MDQ7249350.1"/>
    <property type="molecule type" value="Genomic_DNA"/>
</dbReference>
<keyword evidence="5 9" id="KW-0012">Acyltransferase</keyword>
<evidence type="ECO:0000256" key="6">
    <source>
        <dbReference type="SAM" id="MobiDB-lite"/>
    </source>
</evidence>
<feature type="transmembrane region" description="Helical" evidence="7">
    <location>
        <begin position="53"/>
        <end position="78"/>
    </location>
</feature>
<feature type="region of interest" description="Disordered" evidence="6">
    <location>
        <begin position="1"/>
        <end position="28"/>
    </location>
</feature>
<proteinExistence type="predicted"/>
<dbReference type="SUPFAM" id="SSF69593">
    <property type="entry name" value="Glycerol-3-phosphate (1)-acyltransferase"/>
    <property type="match status" value="1"/>
</dbReference>
<dbReference type="GO" id="GO:0016746">
    <property type="term" value="F:acyltransferase activity"/>
    <property type="evidence" value="ECO:0007669"/>
    <property type="project" value="UniProtKB-KW"/>
</dbReference>
<evidence type="ECO:0000256" key="3">
    <source>
        <dbReference type="ARBA" id="ARBA00022679"/>
    </source>
</evidence>
<comment type="pathway">
    <text evidence="1">Lipid metabolism.</text>
</comment>
<evidence type="ECO:0000313" key="10">
    <source>
        <dbReference type="Proteomes" id="UP001230156"/>
    </source>
</evidence>
<keyword evidence="7" id="KW-1133">Transmembrane helix</keyword>
<dbReference type="InterPro" id="IPR002123">
    <property type="entry name" value="Plipid/glycerol_acylTrfase"/>
</dbReference>